<evidence type="ECO:0000313" key="1">
    <source>
        <dbReference type="EMBL" id="KAF2741608.1"/>
    </source>
</evidence>
<dbReference type="OrthoDB" id="3792093at2759"/>
<evidence type="ECO:0000313" key="2">
    <source>
        <dbReference type="Proteomes" id="UP000799440"/>
    </source>
</evidence>
<dbReference type="EMBL" id="MU006667">
    <property type="protein sequence ID" value="KAF2741608.1"/>
    <property type="molecule type" value="Genomic_DNA"/>
</dbReference>
<proteinExistence type="predicted"/>
<dbReference type="AlphaFoldDB" id="A0A6A6UTL9"/>
<sequence>MKVIKPLYGIAEAGTHWWSTYFKHHHQRLRMITSSYDPCLLVTSESKPFGIVGMQTDDTLILCDDEFCQLEETELQNAGFTAKPKVELTVTTPLMFNGCTLTKTNDTMDMKQKKQGEKLNLVTNAEDYRIQRARGAYIASVCQPEACFDLSAAAQHRDPGPEDIATLNKRLKWQMENQMRGLKFIQLDLSTAKLF</sequence>
<gene>
    <name evidence="1" type="ORF">M011DRAFT_434476</name>
</gene>
<accession>A0A6A6UTL9</accession>
<dbReference type="Proteomes" id="UP000799440">
    <property type="component" value="Unassembled WGS sequence"/>
</dbReference>
<organism evidence="1 2">
    <name type="scientific">Sporormia fimetaria CBS 119925</name>
    <dbReference type="NCBI Taxonomy" id="1340428"/>
    <lineage>
        <taxon>Eukaryota</taxon>
        <taxon>Fungi</taxon>
        <taxon>Dikarya</taxon>
        <taxon>Ascomycota</taxon>
        <taxon>Pezizomycotina</taxon>
        <taxon>Dothideomycetes</taxon>
        <taxon>Pleosporomycetidae</taxon>
        <taxon>Pleosporales</taxon>
        <taxon>Sporormiaceae</taxon>
        <taxon>Sporormia</taxon>
    </lineage>
</organism>
<protein>
    <submittedName>
        <fullName evidence="1">Uncharacterized protein</fullName>
    </submittedName>
</protein>
<feature type="non-terminal residue" evidence="1">
    <location>
        <position position="195"/>
    </location>
</feature>
<name>A0A6A6UTL9_9PLEO</name>
<keyword evidence="2" id="KW-1185">Reference proteome</keyword>
<reference evidence="1" key="1">
    <citation type="journal article" date="2020" name="Stud. Mycol.">
        <title>101 Dothideomycetes genomes: a test case for predicting lifestyles and emergence of pathogens.</title>
        <authorList>
            <person name="Haridas S."/>
            <person name="Albert R."/>
            <person name="Binder M."/>
            <person name="Bloem J."/>
            <person name="Labutti K."/>
            <person name="Salamov A."/>
            <person name="Andreopoulos B."/>
            <person name="Baker S."/>
            <person name="Barry K."/>
            <person name="Bills G."/>
            <person name="Bluhm B."/>
            <person name="Cannon C."/>
            <person name="Castanera R."/>
            <person name="Culley D."/>
            <person name="Daum C."/>
            <person name="Ezra D."/>
            <person name="Gonzalez J."/>
            <person name="Henrissat B."/>
            <person name="Kuo A."/>
            <person name="Liang C."/>
            <person name="Lipzen A."/>
            <person name="Lutzoni F."/>
            <person name="Magnuson J."/>
            <person name="Mondo S."/>
            <person name="Nolan M."/>
            <person name="Ohm R."/>
            <person name="Pangilinan J."/>
            <person name="Park H.-J."/>
            <person name="Ramirez L."/>
            <person name="Alfaro M."/>
            <person name="Sun H."/>
            <person name="Tritt A."/>
            <person name="Yoshinaga Y."/>
            <person name="Zwiers L.-H."/>
            <person name="Turgeon B."/>
            <person name="Goodwin S."/>
            <person name="Spatafora J."/>
            <person name="Crous P."/>
            <person name="Grigoriev I."/>
        </authorList>
    </citation>
    <scope>NUCLEOTIDE SEQUENCE</scope>
    <source>
        <strain evidence="1">CBS 119925</strain>
    </source>
</reference>